<comment type="similarity">
    <text evidence="1 3">Belongs to the UreD family.</text>
</comment>
<name>A0A1W0D8E7_9NEIS</name>
<protein>
    <recommendedName>
        <fullName evidence="3">Urease accessory protein UreD</fullName>
    </recommendedName>
</protein>
<keyword evidence="3" id="KW-0963">Cytoplasm</keyword>
<dbReference type="AlphaFoldDB" id="A0A1W0D8E7"/>
<evidence type="ECO:0000313" key="4">
    <source>
        <dbReference type="EMBL" id="OQS43122.1"/>
    </source>
</evidence>
<evidence type="ECO:0000256" key="2">
    <source>
        <dbReference type="ARBA" id="ARBA00023186"/>
    </source>
</evidence>
<comment type="function">
    <text evidence="3">Required for maturation of urease via the functional incorporation of the urease nickel metallocenter.</text>
</comment>
<organism evidence="4 5">
    <name type="scientific">Chromobacterium haemolyticum</name>
    <dbReference type="NCBI Taxonomy" id="394935"/>
    <lineage>
        <taxon>Bacteria</taxon>
        <taxon>Pseudomonadati</taxon>
        <taxon>Pseudomonadota</taxon>
        <taxon>Betaproteobacteria</taxon>
        <taxon>Neisseriales</taxon>
        <taxon>Chromobacteriaceae</taxon>
        <taxon>Chromobacterium</taxon>
    </lineage>
</organism>
<comment type="caution">
    <text evidence="4">The sequence shown here is derived from an EMBL/GenBank/DDBJ whole genome shotgun (WGS) entry which is preliminary data.</text>
</comment>
<evidence type="ECO:0000313" key="5">
    <source>
        <dbReference type="Proteomes" id="UP000192721"/>
    </source>
</evidence>
<dbReference type="GO" id="GO:0005737">
    <property type="term" value="C:cytoplasm"/>
    <property type="evidence" value="ECO:0007669"/>
    <property type="project" value="UniProtKB-SubCell"/>
</dbReference>
<comment type="subunit">
    <text evidence="3">UreD, UreF and UreG form a complex that acts as a GTP-hydrolysis-dependent molecular chaperone, activating the urease apoprotein by helping to assemble the nickel containing metallocenter of UreC. The UreE protein probably delivers the nickel.</text>
</comment>
<dbReference type="Proteomes" id="UP000192721">
    <property type="component" value="Unassembled WGS sequence"/>
</dbReference>
<comment type="subcellular location">
    <subcellularLocation>
        <location evidence="3">Cytoplasm</location>
    </subcellularLocation>
</comment>
<dbReference type="PANTHER" id="PTHR33643:SF1">
    <property type="entry name" value="UREASE ACCESSORY PROTEIN D"/>
    <property type="match status" value="1"/>
</dbReference>
<accession>A0A1W0D8E7</accession>
<evidence type="ECO:0000256" key="3">
    <source>
        <dbReference type="HAMAP-Rule" id="MF_01384"/>
    </source>
</evidence>
<dbReference type="GO" id="GO:0016151">
    <property type="term" value="F:nickel cation binding"/>
    <property type="evidence" value="ECO:0007669"/>
    <property type="project" value="UniProtKB-UniRule"/>
</dbReference>
<sequence>MRRDSAAIGLPPPWAAELELAYQRRDGRTIPVRRRHCGPLRVQRHFIDAAGQCQHIIVHPPGGMAGGDSLNLAVSLEEGADALLTSPGAAKWYDGFGRPASQRLELSLAPGARLEWLPLETILFAGAEVSLQGRVRLQGDAALLYGDVLCLGRPACGERFDRGRWRQSLDIERDGRLIWCERAALAGGDRMLDAAAGMGGQTVAGLLLWAGPALPAALHQAILELPLTGRAAASQLPDVWLARFIGDSAEAAHHWLRRARRLLYPFTHGRAAQEPRIWAT</sequence>
<dbReference type="PANTHER" id="PTHR33643">
    <property type="entry name" value="UREASE ACCESSORY PROTEIN D"/>
    <property type="match status" value="1"/>
</dbReference>
<reference evidence="4 5" key="1">
    <citation type="submission" date="2017-02" db="EMBL/GenBank/DDBJ databases">
        <title>Chromobacterium haemolyticum H5244.</title>
        <authorList>
            <person name="Gulvik C.A."/>
        </authorList>
    </citation>
    <scope>NUCLEOTIDE SEQUENCE [LARGE SCALE GENOMIC DNA]</scope>
    <source>
        <strain evidence="4 5">H5244</strain>
    </source>
</reference>
<dbReference type="HAMAP" id="MF_01384">
    <property type="entry name" value="UreD"/>
    <property type="match status" value="1"/>
</dbReference>
<keyword evidence="3" id="KW-0996">Nickel insertion</keyword>
<dbReference type="Pfam" id="PF01774">
    <property type="entry name" value="UreD"/>
    <property type="match status" value="1"/>
</dbReference>
<dbReference type="RefSeq" id="WP_043641691.1">
    <property type="nucleotide sequence ID" value="NZ_CP061849.1"/>
</dbReference>
<proteinExistence type="inferred from homology"/>
<keyword evidence="2 3" id="KW-0143">Chaperone</keyword>
<gene>
    <name evidence="3" type="primary">ureD</name>
    <name evidence="4" type="ORF">B0T45_03900</name>
</gene>
<dbReference type="InterPro" id="IPR002669">
    <property type="entry name" value="UreD"/>
</dbReference>
<evidence type="ECO:0000256" key="1">
    <source>
        <dbReference type="ARBA" id="ARBA00007177"/>
    </source>
</evidence>
<dbReference type="EMBL" id="MUKV01000003">
    <property type="protein sequence ID" value="OQS43122.1"/>
    <property type="molecule type" value="Genomic_DNA"/>
</dbReference>